<dbReference type="AlphaFoldDB" id="E3R141"/>
<dbReference type="VEuPathDB" id="FungiDB:GLRG_11967"/>
<dbReference type="EMBL" id="GG697600">
    <property type="protein sequence ID" value="EFQ36829.1"/>
    <property type="molecule type" value="Genomic_DNA"/>
</dbReference>
<keyword evidence="1" id="KW-0732">Signal</keyword>
<sequence>MINFWVALTLFLNANAVASHILRPAPVADIQFDKSARALQDRGLGQGSRKVAQEACGDYNFVFTGLPWNHPAIKASGFTPAQVEASIRADVKAIVNAGYNIKAVLVGPEDTLGDISSELKGVNWTGTGVGFGVRGNPSPVITRRLMDIIQLYRDEVPQARILFNYSPNSSLWAIQQYFPLPSSLDCQCGPGKDL</sequence>
<evidence type="ECO:0000313" key="3">
    <source>
        <dbReference type="Proteomes" id="UP000008782"/>
    </source>
</evidence>
<feature type="signal peptide" evidence="1">
    <location>
        <begin position="1"/>
        <end position="18"/>
    </location>
</feature>
<feature type="chain" id="PRO_5003179049" evidence="1">
    <location>
        <begin position="19"/>
        <end position="194"/>
    </location>
</feature>
<protein>
    <submittedName>
        <fullName evidence="2">Uncharacterized protein</fullName>
    </submittedName>
</protein>
<evidence type="ECO:0000256" key="1">
    <source>
        <dbReference type="SAM" id="SignalP"/>
    </source>
</evidence>
<dbReference type="eggNOG" id="ENOG502SRTV">
    <property type="taxonomic scope" value="Eukaryota"/>
</dbReference>
<feature type="non-terminal residue" evidence="2">
    <location>
        <position position="194"/>
    </location>
</feature>
<evidence type="ECO:0000313" key="2">
    <source>
        <dbReference type="EMBL" id="EFQ36829.1"/>
    </source>
</evidence>
<keyword evidence="3" id="KW-1185">Reference proteome</keyword>
<accession>E3R141</accession>
<dbReference type="GeneID" id="24417330"/>
<name>E3R141_COLGM</name>
<gene>
    <name evidence="2" type="ORF">GLRG_11967</name>
</gene>
<reference evidence="3" key="1">
    <citation type="journal article" date="2012" name="Nat. Genet.">
        <title>Lifestyle transitions in plant pathogenic Colletotrichum fungi deciphered by genome and transcriptome analyses.</title>
        <authorList>
            <person name="O'Connell R.J."/>
            <person name="Thon M.R."/>
            <person name="Hacquard S."/>
            <person name="Amyotte S.G."/>
            <person name="Kleemann J."/>
            <person name="Torres M.F."/>
            <person name="Damm U."/>
            <person name="Buiate E.A."/>
            <person name="Epstein L."/>
            <person name="Alkan N."/>
            <person name="Altmueller J."/>
            <person name="Alvarado-Balderrama L."/>
            <person name="Bauser C.A."/>
            <person name="Becker C."/>
            <person name="Birren B.W."/>
            <person name="Chen Z."/>
            <person name="Choi J."/>
            <person name="Crouch J.A."/>
            <person name="Duvick J.P."/>
            <person name="Farman M.A."/>
            <person name="Gan P."/>
            <person name="Heiman D."/>
            <person name="Henrissat B."/>
            <person name="Howard R.J."/>
            <person name="Kabbage M."/>
            <person name="Koch C."/>
            <person name="Kracher B."/>
            <person name="Kubo Y."/>
            <person name="Law A.D."/>
            <person name="Lebrun M.-H."/>
            <person name="Lee Y.-H."/>
            <person name="Miyara I."/>
            <person name="Moore N."/>
            <person name="Neumann U."/>
            <person name="Nordstroem K."/>
            <person name="Panaccione D.G."/>
            <person name="Panstruga R."/>
            <person name="Place M."/>
            <person name="Proctor R.H."/>
            <person name="Prusky D."/>
            <person name="Rech G."/>
            <person name="Reinhardt R."/>
            <person name="Rollins J.A."/>
            <person name="Rounsley S."/>
            <person name="Schardl C.L."/>
            <person name="Schwartz D.C."/>
            <person name="Shenoy N."/>
            <person name="Shirasu K."/>
            <person name="Sikhakolli U.R."/>
            <person name="Stueber K."/>
            <person name="Sukno S.A."/>
            <person name="Sweigard J.A."/>
            <person name="Takano Y."/>
            <person name="Takahara H."/>
            <person name="Trail F."/>
            <person name="van der Does H.C."/>
            <person name="Voll L.M."/>
            <person name="Will I."/>
            <person name="Young S."/>
            <person name="Zeng Q."/>
            <person name="Zhang J."/>
            <person name="Zhou S."/>
            <person name="Dickman M.B."/>
            <person name="Schulze-Lefert P."/>
            <person name="Ver Loren van Themaat E."/>
            <person name="Ma L.-J."/>
            <person name="Vaillancourt L.J."/>
        </authorList>
    </citation>
    <scope>NUCLEOTIDE SEQUENCE [LARGE SCALE GENOMIC DNA]</scope>
    <source>
        <strain evidence="3">M1.001 / M2 / FGSC 10212</strain>
    </source>
</reference>
<dbReference type="Proteomes" id="UP000008782">
    <property type="component" value="Unassembled WGS sequence"/>
</dbReference>
<dbReference type="OrthoDB" id="2943660at2759"/>
<organism evidence="3">
    <name type="scientific">Colletotrichum graminicola (strain M1.001 / M2 / FGSC 10212)</name>
    <name type="common">Maize anthracnose fungus</name>
    <name type="synonym">Glomerella graminicola</name>
    <dbReference type="NCBI Taxonomy" id="645133"/>
    <lineage>
        <taxon>Eukaryota</taxon>
        <taxon>Fungi</taxon>
        <taxon>Dikarya</taxon>
        <taxon>Ascomycota</taxon>
        <taxon>Pezizomycotina</taxon>
        <taxon>Sordariomycetes</taxon>
        <taxon>Hypocreomycetidae</taxon>
        <taxon>Glomerellales</taxon>
        <taxon>Glomerellaceae</taxon>
        <taxon>Colletotrichum</taxon>
        <taxon>Colletotrichum graminicola species complex</taxon>
    </lineage>
</organism>
<dbReference type="RefSeq" id="XP_008100849.1">
    <property type="nucleotide sequence ID" value="XM_008102658.1"/>
</dbReference>
<proteinExistence type="predicted"/>
<dbReference type="HOGENOM" id="CLU_102245_0_0_1"/>